<dbReference type="EMBL" id="CP142729">
    <property type="protein sequence ID" value="WUR03229.1"/>
    <property type="molecule type" value="Genomic_DNA"/>
</dbReference>
<evidence type="ECO:0000313" key="4">
    <source>
        <dbReference type="Proteomes" id="UP001334084"/>
    </source>
</evidence>
<dbReference type="GeneID" id="90541048"/>
<feature type="chain" id="PRO_5043579023" evidence="2">
    <location>
        <begin position="18"/>
        <end position="719"/>
    </location>
</feature>
<feature type="signal peptide" evidence="2">
    <location>
        <begin position="1"/>
        <end position="17"/>
    </location>
</feature>
<keyword evidence="4" id="KW-1185">Reference proteome</keyword>
<reference evidence="3" key="1">
    <citation type="journal article" date="2024" name="BMC Genomics">
        <title>Functional annotation of a divergent genome using sequence and structure-based similarity.</title>
        <authorList>
            <person name="Svedberg D."/>
            <person name="Winiger R.R."/>
            <person name="Berg A."/>
            <person name="Sharma H."/>
            <person name="Tellgren-Roth C."/>
            <person name="Debrunner-Vossbrinck B.A."/>
            <person name="Vossbrinck C.R."/>
            <person name="Barandun J."/>
        </authorList>
    </citation>
    <scope>NUCLEOTIDE SEQUENCE</scope>
    <source>
        <strain evidence="3">Illinois isolate</strain>
    </source>
</reference>
<dbReference type="KEGG" id="vnx:VNE69_04058"/>
<keyword evidence="2" id="KW-0732">Signal</keyword>
<feature type="region of interest" description="Disordered" evidence="1">
    <location>
        <begin position="362"/>
        <end position="383"/>
    </location>
</feature>
<proteinExistence type="predicted"/>
<evidence type="ECO:0000313" key="3">
    <source>
        <dbReference type="EMBL" id="WUR03229.1"/>
    </source>
</evidence>
<dbReference type="AlphaFoldDB" id="A0AAX4JB67"/>
<evidence type="ECO:0000256" key="2">
    <source>
        <dbReference type="SAM" id="SignalP"/>
    </source>
</evidence>
<name>A0AAX4JB67_9MICR</name>
<dbReference type="Proteomes" id="UP001334084">
    <property type="component" value="Chromosome 4"/>
</dbReference>
<organism evidence="3 4">
    <name type="scientific">Vairimorpha necatrix</name>
    <dbReference type="NCBI Taxonomy" id="6039"/>
    <lineage>
        <taxon>Eukaryota</taxon>
        <taxon>Fungi</taxon>
        <taxon>Fungi incertae sedis</taxon>
        <taxon>Microsporidia</taxon>
        <taxon>Nosematidae</taxon>
        <taxon>Vairimorpha</taxon>
    </lineage>
</organism>
<evidence type="ECO:0000256" key="1">
    <source>
        <dbReference type="SAM" id="MobiDB-lite"/>
    </source>
</evidence>
<dbReference type="RefSeq" id="XP_065329374.1">
    <property type="nucleotide sequence ID" value="XM_065473303.1"/>
</dbReference>
<gene>
    <name evidence="3" type="ORF">VNE69_04058</name>
</gene>
<accession>A0AAX4JB67</accession>
<sequence length="719" mass="82358">MFSLFFLLLSSQSDLQSCNCSSYNKDCERYCAFNKSAYINLLKKKVDNYLRFQDKTYDICSLNEWYKSVKSPSYVSVSDRDLYNYLVQNQILFNRCHNTKHNETPLMPYTTYKVNPNGLYKDTKNIVNPLGPYSIYTEDIIVPYSTYKENPLTLVGQITSTCTTTSISTVTSRPNFPYNDLIQEIRNIKNIVVLTSTTTNIKTLLKRQVEKKTLSYTRTVYKKEIETQTDTKKETRTKTITKRDRITTTKKYIIFDDTKDTTTIYKTIEDKPTYTKLSELTTESDQDKISTTTIYRTIYKEDLNKLKQNKDMHSPVTIYKTKTVSSTVTIKKQKKKKKVSRDKNIRNTVQINKKNCDLLGNPEKTGNIFNRPPKKEKNTFNRFPDKEKNTFKGLLYKDKKTQENKTSEIKYKFDINSEENKTNKSSTINVTSIEENQEYKSSIKSISDSSILSNTRDMLNTSSLSGSSSLFLPTVNLKSISSSQDDLITLLVEETETNRTFTPTSIFPQSNIELVTLSLVSSDQIKSNENINKSMNTIIDKYVSTNALSLDSTIPSSVSPPSTRPKCKKGRQIILDLEIERPPKKTVTIYRTKYYTEYKTVSSQDQSTISLRDQNEMSQDQSTISSQDHNTILISDQNTILISDQSTTSSQGQSISSFQDQSITSFQDQNTILISDQSTILISDQSTLSLSDKSTISQQDEMSHVSYRTVVTSFIYLNP</sequence>
<feature type="compositionally biased region" description="Basic and acidic residues" evidence="1">
    <location>
        <begin position="373"/>
        <end position="383"/>
    </location>
</feature>
<protein>
    <submittedName>
        <fullName evidence="3">Uncharacterized protein</fullName>
    </submittedName>
</protein>